<dbReference type="Proteomes" id="UP001430455">
    <property type="component" value="Unassembled WGS sequence"/>
</dbReference>
<comment type="caution">
    <text evidence="1">The sequence shown here is derived from an EMBL/GenBank/DDBJ whole genome shotgun (WGS) entry which is preliminary data.</text>
</comment>
<sequence length="141" mass="16151">MSTIDTDRERLRRVREKLDHWQFDARDAAYEEFFGGENAAVTDEERRLLDEIDSTLVRQTGRGLWDADEYGVVAAGVAGENPQVVCIGHPEIPDEGYRDEDSLSESTRAELNDLLWEYAERVASRLQTDLDDFLRDARDEG</sequence>
<evidence type="ECO:0000313" key="1">
    <source>
        <dbReference type="EMBL" id="MBX0296248.1"/>
    </source>
</evidence>
<accession>A0AAW4PF20</accession>
<gene>
    <name evidence="1" type="ORF">EGH23_15320</name>
</gene>
<name>A0AAW4PF20_9EURY</name>
<reference evidence="1 2" key="1">
    <citation type="submission" date="2021-06" db="EMBL/GenBank/DDBJ databases">
        <title>Halomicroarcula sp. a new haloarchaeum isolated from saline soil.</title>
        <authorList>
            <person name="Duran-Viseras A."/>
            <person name="Sanchez-Porro C."/>
            <person name="Ventosa A."/>
        </authorList>
    </citation>
    <scope>NUCLEOTIDE SEQUENCE [LARGE SCALE GENOMIC DNA]</scope>
    <source>
        <strain evidence="1 2">F27</strain>
    </source>
</reference>
<protein>
    <submittedName>
        <fullName evidence="1">DUF1708 domain-containing protein</fullName>
    </submittedName>
</protein>
<evidence type="ECO:0000313" key="2">
    <source>
        <dbReference type="Proteomes" id="UP001430455"/>
    </source>
</evidence>
<dbReference type="RefSeq" id="WP_220580865.1">
    <property type="nucleotide sequence ID" value="NZ_RKLT01000006.1"/>
</dbReference>
<keyword evidence="2" id="KW-1185">Reference proteome</keyword>
<organism evidence="1 2">
    <name type="scientific">Haloarcula nitratireducens</name>
    <dbReference type="NCBI Taxonomy" id="2487749"/>
    <lineage>
        <taxon>Archaea</taxon>
        <taxon>Methanobacteriati</taxon>
        <taxon>Methanobacteriota</taxon>
        <taxon>Stenosarchaea group</taxon>
        <taxon>Halobacteria</taxon>
        <taxon>Halobacteriales</taxon>
        <taxon>Haloarculaceae</taxon>
        <taxon>Haloarcula</taxon>
    </lineage>
</organism>
<dbReference type="EMBL" id="RKLT01000006">
    <property type="protein sequence ID" value="MBX0296248.1"/>
    <property type="molecule type" value="Genomic_DNA"/>
</dbReference>
<proteinExistence type="predicted"/>
<dbReference type="InterPro" id="IPR055961">
    <property type="entry name" value="DUF7539"/>
</dbReference>
<dbReference type="AlphaFoldDB" id="A0AAW4PF20"/>
<dbReference type="Pfam" id="PF24383">
    <property type="entry name" value="DUF7539"/>
    <property type="match status" value="1"/>
</dbReference>